<evidence type="ECO:0000256" key="3">
    <source>
        <dbReference type="ARBA" id="ARBA00022553"/>
    </source>
</evidence>
<dbReference type="InterPro" id="IPR004358">
    <property type="entry name" value="Sig_transdc_His_kin-like_C"/>
</dbReference>
<comment type="catalytic activity">
    <reaction evidence="1">
        <text>ATP + protein L-histidine = ADP + protein N-phospho-L-histidine.</text>
        <dbReference type="EC" id="2.7.13.3"/>
    </reaction>
</comment>
<dbReference type="AlphaFoldDB" id="A0A7C9JA91"/>
<organism evidence="5 6">
    <name type="scientific">Solidesulfovibrio aerotolerans</name>
    <dbReference type="NCBI Taxonomy" id="295255"/>
    <lineage>
        <taxon>Bacteria</taxon>
        <taxon>Pseudomonadati</taxon>
        <taxon>Thermodesulfobacteriota</taxon>
        <taxon>Desulfovibrionia</taxon>
        <taxon>Desulfovibrionales</taxon>
        <taxon>Desulfovibrionaceae</taxon>
        <taxon>Solidesulfovibrio</taxon>
    </lineage>
</organism>
<dbReference type="EC" id="2.7.13.3" evidence="2"/>
<dbReference type="Gene3D" id="3.30.565.10">
    <property type="entry name" value="Histidine kinase-like ATPase, C-terminal domain"/>
    <property type="match status" value="1"/>
</dbReference>
<dbReference type="RefSeq" id="WP_160961868.1">
    <property type="nucleotide sequence ID" value="NZ_WVUD01000025.1"/>
</dbReference>
<dbReference type="Proteomes" id="UP000482487">
    <property type="component" value="Unassembled WGS sequence"/>
</dbReference>
<keyword evidence="3" id="KW-0597">Phosphoprotein</keyword>
<dbReference type="SMART" id="SM00387">
    <property type="entry name" value="HATPase_c"/>
    <property type="match status" value="1"/>
</dbReference>
<reference evidence="5 6" key="1">
    <citation type="submission" date="2020-01" db="EMBL/GenBank/DDBJ databases">
        <title>Genome sequence of Desulfovibrio aerotolerans DSM 16695(T).</title>
        <authorList>
            <person name="Karnachuk O."/>
            <person name="Avakyan M."/>
            <person name="Mardanov A."/>
            <person name="Kadnikov V."/>
            <person name="Ravin N."/>
        </authorList>
    </citation>
    <scope>NUCLEOTIDE SEQUENCE [LARGE SCALE GENOMIC DNA]</scope>
    <source>
        <strain evidence="5 6">DSM 16695</strain>
    </source>
</reference>
<dbReference type="Pfam" id="PF02518">
    <property type="entry name" value="HATPase_c"/>
    <property type="match status" value="1"/>
</dbReference>
<dbReference type="PANTHER" id="PTHR43547">
    <property type="entry name" value="TWO-COMPONENT HISTIDINE KINASE"/>
    <property type="match status" value="1"/>
</dbReference>
<accession>A0A7C9JA91</accession>
<dbReference type="OrthoDB" id="9792686at2"/>
<dbReference type="PROSITE" id="PS50109">
    <property type="entry name" value="HIS_KIN"/>
    <property type="match status" value="1"/>
</dbReference>
<dbReference type="InterPro" id="IPR003594">
    <property type="entry name" value="HATPase_dom"/>
</dbReference>
<dbReference type="GO" id="GO:0000155">
    <property type="term" value="F:phosphorelay sensor kinase activity"/>
    <property type="evidence" value="ECO:0007669"/>
    <property type="project" value="TreeGrafter"/>
</dbReference>
<comment type="caution">
    <text evidence="5">The sequence shown here is derived from an EMBL/GenBank/DDBJ whole genome shotgun (WGS) entry which is preliminary data.</text>
</comment>
<evidence type="ECO:0000256" key="2">
    <source>
        <dbReference type="ARBA" id="ARBA00012438"/>
    </source>
</evidence>
<name>A0A7C9JA91_9BACT</name>
<evidence type="ECO:0000313" key="6">
    <source>
        <dbReference type="Proteomes" id="UP000482487"/>
    </source>
</evidence>
<feature type="domain" description="Histidine kinase" evidence="4">
    <location>
        <begin position="170"/>
        <end position="379"/>
    </location>
</feature>
<keyword evidence="6" id="KW-1185">Reference proteome</keyword>
<dbReference type="InterPro" id="IPR036890">
    <property type="entry name" value="HATPase_C_sf"/>
</dbReference>
<gene>
    <name evidence="5" type="ORF">GTA51_13475</name>
</gene>
<proteinExistence type="predicted"/>
<dbReference type="PANTHER" id="PTHR43547:SF2">
    <property type="entry name" value="HYBRID SIGNAL TRANSDUCTION HISTIDINE KINASE C"/>
    <property type="match status" value="1"/>
</dbReference>
<dbReference type="SUPFAM" id="SSF55874">
    <property type="entry name" value="ATPase domain of HSP90 chaperone/DNA topoisomerase II/histidine kinase"/>
    <property type="match status" value="1"/>
</dbReference>
<keyword evidence="5" id="KW-0418">Kinase</keyword>
<sequence>MKAQLVPLFSAQRTSQPAVDRQARLFAESPAVGILNRLPTGVAVFNASRQIVYANDVFCRLANTGHGVSAVVGLRLGEALSCLGAKLAAGGCGTTELCRSCGAAKSIAAALLGQDTAPGECSISRHGVERLENLDFRIWLWPLRHGGENFHVALLSDIRAEKRLDLMERIFYHDILNLVSGMHGVCELMREEEEGTRNAELDLLLFAVERVTDLIQSQRDLTLAERGDYEVAANKMGTLSLLSDITALMRRESSCRGKTLAIAPDSADVFFSSDRKLLTRILVNLQKNALEATPTGGTVTTGCHQDGAQVRFWVHNATMVPEEARTQIFRRTFSTKGRGRGLGTYGTKLFAENYLGGTVGFTTEEAAGTTFYVLLPCGEPA</sequence>
<dbReference type="PRINTS" id="PR00344">
    <property type="entry name" value="BCTRLSENSOR"/>
</dbReference>
<evidence type="ECO:0000259" key="4">
    <source>
        <dbReference type="PROSITE" id="PS50109"/>
    </source>
</evidence>
<protein>
    <recommendedName>
        <fullName evidence="2">histidine kinase</fullName>
        <ecNumber evidence="2">2.7.13.3</ecNumber>
    </recommendedName>
</protein>
<dbReference type="EMBL" id="WVUD01000025">
    <property type="protein sequence ID" value="MYL84138.1"/>
    <property type="molecule type" value="Genomic_DNA"/>
</dbReference>
<dbReference type="InterPro" id="IPR005467">
    <property type="entry name" value="His_kinase_dom"/>
</dbReference>
<evidence type="ECO:0000256" key="1">
    <source>
        <dbReference type="ARBA" id="ARBA00000085"/>
    </source>
</evidence>
<keyword evidence="5" id="KW-0808">Transferase</keyword>
<evidence type="ECO:0000313" key="5">
    <source>
        <dbReference type="EMBL" id="MYL84138.1"/>
    </source>
</evidence>